<dbReference type="PROSITE" id="PS00149">
    <property type="entry name" value="SULFATASE_2"/>
    <property type="match status" value="1"/>
</dbReference>
<dbReference type="Proteomes" id="UP000536640">
    <property type="component" value="Unassembled WGS sequence"/>
</dbReference>
<dbReference type="AlphaFoldDB" id="A0A840R120"/>
<evidence type="ECO:0000256" key="1">
    <source>
        <dbReference type="ARBA" id="ARBA00008779"/>
    </source>
</evidence>
<dbReference type="PANTHER" id="PTHR42693">
    <property type="entry name" value="ARYLSULFATASE FAMILY MEMBER"/>
    <property type="match status" value="1"/>
</dbReference>
<evidence type="ECO:0000256" key="3">
    <source>
        <dbReference type="ARBA" id="ARBA00022801"/>
    </source>
</evidence>
<keyword evidence="3 6" id="KW-0378">Hydrolase</keyword>
<dbReference type="InterPro" id="IPR024607">
    <property type="entry name" value="Sulfatase_CS"/>
</dbReference>
<gene>
    <name evidence="6" type="ORF">HNQ57_000431</name>
</gene>
<dbReference type="EMBL" id="JACHHW010000001">
    <property type="protein sequence ID" value="MBB5186172.1"/>
    <property type="molecule type" value="Genomic_DNA"/>
</dbReference>
<dbReference type="EC" id="3.1.6.-" evidence="6"/>
<evidence type="ECO:0000256" key="4">
    <source>
        <dbReference type="ARBA" id="ARBA00022837"/>
    </source>
</evidence>
<dbReference type="GO" id="GO:0046872">
    <property type="term" value="F:metal ion binding"/>
    <property type="evidence" value="ECO:0007669"/>
    <property type="project" value="UniProtKB-KW"/>
</dbReference>
<organism evidence="6 7">
    <name type="scientific">Zhongshania antarctica</name>
    <dbReference type="NCBI Taxonomy" id="641702"/>
    <lineage>
        <taxon>Bacteria</taxon>
        <taxon>Pseudomonadati</taxon>
        <taxon>Pseudomonadota</taxon>
        <taxon>Gammaproteobacteria</taxon>
        <taxon>Cellvibrionales</taxon>
        <taxon>Spongiibacteraceae</taxon>
        <taxon>Zhongshania</taxon>
    </lineage>
</organism>
<comment type="similarity">
    <text evidence="1">Belongs to the sulfatase family.</text>
</comment>
<dbReference type="RefSeq" id="WP_184460964.1">
    <property type="nucleotide sequence ID" value="NZ_JACHHW010000001.1"/>
</dbReference>
<dbReference type="Pfam" id="PF00884">
    <property type="entry name" value="Sulfatase"/>
    <property type="match status" value="1"/>
</dbReference>
<keyword evidence="7" id="KW-1185">Reference proteome</keyword>
<proteinExistence type="inferred from homology"/>
<dbReference type="Gene3D" id="3.40.720.10">
    <property type="entry name" value="Alkaline Phosphatase, subunit A"/>
    <property type="match status" value="1"/>
</dbReference>
<comment type="caution">
    <text evidence="6">The sequence shown here is derived from an EMBL/GenBank/DDBJ whole genome shotgun (WGS) entry which is preliminary data.</text>
</comment>
<keyword evidence="4" id="KW-0106">Calcium</keyword>
<dbReference type="Gene3D" id="3.30.1120.10">
    <property type="match status" value="1"/>
</dbReference>
<dbReference type="PROSITE" id="PS00523">
    <property type="entry name" value="SULFATASE_1"/>
    <property type="match status" value="1"/>
</dbReference>
<evidence type="ECO:0000313" key="6">
    <source>
        <dbReference type="EMBL" id="MBB5186172.1"/>
    </source>
</evidence>
<dbReference type="SUPFAM" id="SSF53649">
    <property type="entry name" value="Alkaline phosphatase-like"/>
    <property type="match status" value="1"/>
</dbReference>
<evidence type="ECO:0000313" key="7">
    <source>
        <dbReference type="Proteomes" id="UP000536640"/>
    </source>
</evidence>
<dbReference type="GO" id="GO:0004065">
    <property type="term" value="F:arylsulfatase activity"/>
    <property type="evidence" value="ECO:0007669"/>
    <property type="project" value="TreeGrafter"/>
</dbReference>
<feature type="domain" description="Sulfatase N-terminal" evidence="5">
    <location>
        <begin position="65"/>
        <end position="427"/>
    </location>
</feature>
<keyword evidence="2" id="KW-0479">Metal-binding</keyword>
<protein>
    <submittedName>
        <fullName evidence="6">Putative sulfatase</fullName>
        <ecNumber evidence="6">3.1.6.-</ecNumber>
    </submittedName>
</protein>
<dbReference type="InterPro" id="IPR017850">
    <property type="entry name" value="Alkaline_phosphatase_core_sf"/>
</dbReference>
<name>A0A840R120_9GAMM</name>
<dbReference type="InterPro" id="IPR000917">
    <property type="entry name" value="Sulfatase_N"/>
</dbReference>
<accession>A0A840R120</accession>
<sequence>MKKIIIASFIVIPAALGIAWLNRIDLMLALVKFQTARAYEVAPNRDIHWQQGPAQADAASQDRPPNVIVILADDLGINDISTYGGGLANGQVQTPNIDELAASGANFSQAYSGAGTCAPSRAMLLTGRYPTRTGFEFTPTPDGMGAMATMIASSHDNGLPPSIYNKAGANKIPSFDEQGLPSSEITLAEILRDRGYYTAHIGKWHLGRGKGFSPEEQGFEQSLLMHSGLYLPVDHPDVVNAKVDFDPIDQFLWAKMRYAAAFNDGGPVFEPKRYLTDYWTDESIKIIKANKNRPFFLYLAHWGAHTPLQATREDYEAVGDIKPHRARVYAAMVRAVDRSVGRILATLNEEGLSDNTIVVFSSDNGGAGYIGIPDINAPYRGWKLTMFEGGIRVPLFMRWPAHIPRDTKVDTPAAHIDFLPTLVAAAQAKLPEDRVIDGENLLPLATGVDASGAPAAEWTRDTLFWQSGYYQVVRHKDWKLQVSENPKRQWLFDLSVDPTEQINLAAQQPDVVAKLTAMLQEHQAGRTPVLYPYVAEIPVAIDKTLAEPVTPSDETVYWPN</sequence>
<reference evidence="6 7" key="1">
    <citation type="submission" date="2020-08" db="EMBL/GenBank/DDBJ databases">
        <title>Genomic Encyclopedia of Type Strains, Phase IV (KMG-IV): sequencing the most valuable type-strain genomes for metagenomic binning, comparative biology and taxonomic classification.</title>
        <authorList>
            <person name="Goeker M."/>
        </authorList>
    </citation>
    <scope>NUCLEOTIDE SEQUENCE [LARGE SCALE GENOMIC DNA]</scope>
    <source>
        <strain evidence="6 7">DSM 25701</strain>
    </source>
</reference>
<evidence type="ECO:0000259" key="5">
    <source>
        <dbReference type="Pfam" id="PF00884"/>
    </source>
</evidence>
<evidence type="ECO:0000256" key="2">
    <source>
        <dbReference type="ARBA" id="ARBA00022723"/>
    </source>
</evidence>
<dbReference type="PANTHER" id="PTHR42693:SF53">
    <property type="entry name" value="ENDO-4-O-SULFATASE"/>
    <property type="match status" value="1"/>
</dbReference>
<dbReference type="InterPro" id="IPR050738">
    <property type="entry name" value="Sulfatase"/>
</dbReference>
<dbReference type="CDD" id="cd16144">
    <property type="entry name" value="ARS_like"/>
    <property type="match status" value="1"/>
</dbReference>